<evidence type="ECO:0008006" key="3">
    <source>
        <dbReference type="Google" id="ProtNLM"/>
    </source>
</evidence>
<accession>A0ABT2HA45</accession>
<gene>
    <name evidence="1" type="ORF">N1032_24105</name>
</gene>
<reference evidence="1" key="1">
    <citation type="submission" date="2022-08" db="EMBL/GenBank/DDBJ databases">
        <authorList>
            <person name="Deng Y."/>
            <person name="Han X.-F."/>
            <person name="Zhang Y.-Q."/>
        </authorList>
    </citation>
    <scope>NUCLEOTIDE SEQUENCE</scope>
    <source>
        <strain evidence="1">CPCC 203386</strain>
    </source>
</reference>
<keyword evidence="2" id="KW-1185">Reference proteome</keyword>
<name>A0ABT2HA45_9MICO</name>
<protein>
    <recommendedName>
        <fullName evidence="3">Major capsid protein</fullName>
    </recommendedName>
</protein>
<evidence type="ECO:0000313" key="1">
    <source>
        <dbReference type="EMBL" id="MCS5736818.1"/>
    </source>
</evidence>
<dbReference type="EMBL" id="JANLCJ010000200">
    <property type="protein sequence ID" value="MCS5736818.1"/>
    <property type="molecule type" value="Genomic_DNA"/>
</dbReference>
<comment type="caution">
    <text evidence="1">The sequence shown here is derived from an EMBL/GenBank/DDBJ whole genome shotgun (WGS) entry which is preliminary data.</text>
</comment>
<evidence type="ECO:0000313" key="2">
    <source>
        <dbReference type="Proteomes" id="UP001165586"/>
    </source>
</evidence>
<dbReference type="RefSeq" id="WP_259542992.1">
    <property type="nucleotide sequence ID" value="NZ_JANLCJ010000200.1"/>
</dbReference>
<feature type="non-terminal residue" evidence="1">
    <location>
        <position position="1"/>
    </location>
</feature>
<dbReference type="Pfam" id="PF25622">
    <property type="entry name" value="Phi29_MCP"/>
    <property type="match status" value="1"/>
</dbReference>
<sequence>TFEIQMSFTELQLKSAFSSAEQLNDFVSMLLTSVENSMTVKIDSLIMRAINNMVAETLVDDLGTGTAGSKTLDFSKSGVKAINLLKLYNDSVPAADQISAINCLSNPNFIRFATYKIALYSDRMTKISKLFNVGKQPRFTPADLQNIVFLSDFAKASETFLLSTTFNPDRVTLPAHDTVPYWQGSGTDYGFASTGVIDVKTASGETVKLEIQGNTKGNKNAAILGVILDKEAAAVANTDRRTTVQYNARAEFYNNWFKADAQYINDLNENCIVFFVGETVA</sequence>
<dbReference type="Proteomes" id="UP001165586">
    <property type="component" value="Unassembled WGS sequence"/>
</dbReference>
<organism evidence="1 2">
    <name type="scientific">Herbiconiux daphne</name>
    <dbReference type="NCBI Taxonomy" id="2970914"/>
    <lineage>
        <taxon>Bacteria</taxon>
        <taxon>Bacillati</taxon>
        <taxon>Actinomycetota</taxon>
        <taxon>Actinomycetes</taxon>
        <taxon>Micrococcales</taxon>
        <taxon>Microbacteriaceae</taxon>
        <taxon>Herbiconiux</taxon>
    </lineage>
</organism>
<proteinExistence type="predicted"/>